<dbReference type="GeneID" id="30074185"/>
<dbReference type="Gene3D" id="3.90.180.10">
    <property type="entry name" value="Medium-chain alcohol dehydrogenases, catalytic domain"/>
    <property type="match status" value="1"/>
</dbReference>
<evidence type="ECO:0000313" key="2">
    <source>
        <dbReference type="Proteomes" id="UP000009096"/>
    </source>
</evidence>
<organism evidence="1 2">
    <name type="scientific">Gibberella moniliformis (strain M3125 / FGSC 7600)</name>
    <name type="common">Maize ear and stalk rot fungus</name>
    <name type="synonym">Fusarium verticillioides</name>
    <dbReference type="NCBI Taxonomy" id="334819"/>
    <lineage>
        <taxon>Eukaryota</taxon>
        <taxon>Fungi</taxon>
        <taxon>Dikarya</taxon>
        <taxon>Ascomycota</taxon>
        <taxon>Pezizomycotina</taxon>
        <taxon>Sordariomycetes</taxon>
        <taxon>Hypocreomycetidae</taxon>
        <taxon>Hypocreales</taxon>
        <taxon>Nectriaceae</taxon>
        <taxon>Fusarium</taxon>
        <taxon>Fusarium fujikuroi species complex</taxon>
    </lineage>
</organism>
<reference evidence="1 2" key="1">
    <citation type="journal article" date="2010" name="Nature">
        <title>Comparative genomics reveals mobile pathogenicity chromosomes in Fusarium.</title>
        <authorList>
            <person name="Ma L.J."/>
            <person name="van der Does H.C."/>
            <person name="Borkovich K.A."/>
            <person name="Coleman J.J."/>
            <person name="Daboussi M.J."/>
            <person name="Di Pietro A."/>
            <person name="Dufresne M."/>
            <person name="Freitag M."/>
            <person name="Grabherr M."/>
            <person name="Henrissat B."/>
            <person name="Houterman P.M."/>
            <person name="Kang S."/>
            <person name="Shim W.B."/>
            <person name="Woloshuk C."/>
            <person name="Xie X."/>
            <person name="Xu J.R."/>
            <person name="Antoniw J."/>
            <person name="Baker S.E."/>
            <person name="Bluhm B.H."/>
            <person name="Breakspear A."/>
            <person name="Brown D.W."/>
            <person name="Butchko R.A."/>
            <person name="Chapman S."/>
            <person name="Coulson R."/>
            <person name="Coutinho P.M."/>
            <person name="Danchin E.G."/>
            <person name="Diener A."/>
            <person name="Gale L.R."/>
            <person name="Gardiner D.M."/>
            <person name="Goff S."/>
            <person name="Hammond-Kosack K.E."/>
            <person name="Hilburn K."/>
            <person name="Hua-Van A."/>
            <person name="Jonkers W."/>
            <person name="Kazan K."/>
            <person name="Kodira C.D."/>
            <person name="Koehrsen M."/>
            <person name="Kumar L."/>
            <person name="Lee Y.H."/>
            <person name="Li L."/>
            <person name="Manners J.M."/>
            <person name="Miranda-Saavedra D."/>
            <person name="Mukherjee M."/>
            <person name="Park G."/>
            <person name="Park J."/>
            <person name="Park S.Y."/>
            <person name="Proctor R.H."/>
            <person name="Regev A."/>
            <person name="Ruiz-Roldan M.C."/>
            <person name="Sain D."/>
            <person name="Sakthikumar S."/>
            <person name="Sykes S."/>
            <person name="Schwartz D.C."/>
            <person name="Turgeon B.G."/>
            <person name="Wapinski I."/>
            <person name="Yoder O."/>
            <person name="Young S."/>
            <person name="Zeng Q."/>
            <person name="Zhou S."/>
            <person name="Galagan J."/>
            <person name="Cuomo C.A."/>
            <person name="Kistler H.C."/>
            <person name="Rep M."/>
        </authorList>
    </citation>
    <scope>NUCLEOTIDE SEQUENCE [LARGE SCALE GENOMIC DNA]</scope>
    <source>
        <strain evidence="2">M3125 / FGSC 7600</strain>
    </source>
</reference>
<protein>
    <submittedName>
        <fullName evidence="1">Uncharacterized protein</fullName>
    </submittedName>
</protein>
<dbReference type="RefSeq" id="XP_018760570.1">
    <property type="nucleotide sequence ID" value="XM_018906566.1"/>
</dbReference>
<dbReference type="EMBL" id="DS022261">
    <property type="protein sequence ID" value="EWG54379.1"/>
    <property type="molecule type" value="Genomic_DNA"/>
</dbReference>
<keyword evidence="2" id="KW-1185">Reference proteome</keyword>
<dbReference type="VEuPathDB" id="FungiDB:FVEG_17309"/>
<dbReference type="KEGG" id="fvr:FVEG_17309"/>
<proteinExistence type="predicted"/>
<sequence length="76" mass="8352">MVGLNGQGVEVSSLLLVTKSISLRGSFGASKEELMEVLKLISSAKLVPKLREIPFWDVPKGLEDIKKNKVEGQDRN</sequence>
<dbReference type="AlphaFoldDB" id="W7N439"/>
<accession>W7N439</accession>
<evidence type="ECO:0000313" key="1">
    <source>
        <dbReference type="EMBL" id="EWG54379.1"/>
    </source>
</evidence>
<dbReference type="STRING" id="334819.W7N439"/>
<dbReference type="Gene3D" id="3.40.50.720">
    <property type="entry name" value="NAD(P)-binding Rossmann-like Domain"/>
    <property type="match status" value="1"/>
</dbReference>
<name>W7N439_GIBM7</name>
<gene>
    <name evidence="1" type="ORF">FVEG_17309</name>
</gene>
<dbReference type="Proteomes" id="UP000009096">
    <property type="component" value="Chromosome 3"/>
</dbReference>